<dbReference type="RefSeq" id="WP_189628341.1">
    <property type="nucleotide sequence ID" value="NZ_BNAG01000001.1"/>
</dbReference>
<reference evidence="3" key="1">
    <citation type="journal article" date="2019" name="Int. J. Syst. Evol. Microbiol.">
        <title>The Global Catalogue of Microorganisms (GCM) 10K type strain sequencing project: providing services to taxonomists for standard genome sequencing and annotation.</title>
        <authorList>
            <consortium name="The Broad Institute Genomics Platform"/>
            <consortium name="The Broad Institute Genome Sequencing Center for Infectious Disease"/>
            <person name="Wu L."/>
            <person name="Ma J."/>
        </authorList>
    </citation>
    <scope>NUCLEOTIDE SEQUENCE [LARGE SCALE GENOMIC DNA]</scope>
    <source>
        <strain evidence="3">CGMCC 1.15111</strain>
    </source>
</reference>
<proteinExistence type="predicted"/>
<evidence type="ECO:0000313" key="2">
    <source>
        <dbReference type="EMBL" id="GHE51579.1"/>
    </source>
</evidence>
<gene>
    <name evidence="2" type="ORF">GCM10011340_02180</name>
</gene>
<evidence type="ECO:0008006" key="4">
    <source>
        <dbReference type="Google" id="ProtNLM"/>
    </source>
</evidence>
<evidence type="ECO:0000256" key="1">
    <source>
        <dbReference type="SAM" id="MobiDB-lite"/>
    </source>
</evidence>
<keyword evidence="3" id="KW-1185">Reference proteome</keyword>
<protein>
    <recommendedName>
        <fullName evidence="4">HTH cro/C1-type domain-containing protein</fullName>
    </recommendedName>
</protein>
<dbReference type="Proteomes" id="UP000658258">
    <property type="component" value="Unassembled WGS sequence"/>
</dbReference>
<sequence>MSQIVSRLSDYIKHKKLSVRQFEKSAGMSNGSLGKAIKNGTDIQTKYLDNIIKEFPDLNPTWLLTGEGDMLLPPTANEPEPQYTKGSSSTENLVQILASPSQTGREQILKEEVLRLKQTLEEIRELHDKGIMDTLKDLLRKSDH</sequence>
<name>A0ABQ3I2H1_9BACT</name>
<evidence type="ECO:0000313" key="3">
    <source>
        <dbReference type="Proteomes" id="UP000658258"/>
    </source>
</evidence>
<organism evidence="2 3">
    <name type="scientific">Roseivirga thermotolerans</name>
    <dbReference type="NCBI Taxonomy" id="1758176"/>
    <lineage>
        <taxon>Bacteria</taxon>
        <taxon>Pseudomonadati</taxon>
        <taxon>Bacteroidota</taxon>
        <taxon>Cytophagia</taxon>
        <taxon>Cytophagales</taxon>
        <taxon>Roseivirgaceae</taxon>
        <taxon>Roseivirga</taxon>
    </lineage>
</organism>
<dbReference type="EMBL" id="BNAG01000001">
    <property type="protein sequence ID" value="GHE51579.1"/>
    <property type="molecule type" value="Genomic_DNA"/>
</dbReference>
<feature type="region of interest" description="Disordered" evidence="1">
    <location>
        <begin position="69"/>
        <end position="90"/>
    </location>
</feature>
<accession>A0ABQ3I2H1</accession>
<comment type="caution">
    <text evidence="2">The sequence shown here is derived from an EMBL/GenBank/DDBJ whole genome shotgun (WGS) entry which is preliminary data.</text>
</comment>